<accession>A0ABP9JXS2</accession>
<keyword evidence="2" id="KW-0732">Signal</keyword>
<evidence type="ECO:0000256" key="2">
    <source>
        <dbReference type="SAM" id="SignalP"/>
    </source>
</evidence>
<dbReference type="InterPro" id="IPR007939">
    <property type="entry name" value="Cu-R_B_prcur"/>
</dbReference>
<protein>
    <submittedName>
        <fullName evidence="3">Copper resistance protein B</fullName>
    </submittedName>
</protein>
<evidence type="ECO:0000256" key="1">
    <source>
        <dbReference type="SAM" id="MobiDB-lite"/>
    </source>
</evidence>
<dbReference type="EMBL" id="BAABHV010000001">
    <property type="protein sequence ID" value="GAA5047112.1"/>
    <property type="molecule type" value="Genomic_DNA"/>
</dbReference>
<gene>
    <name evidence="3" type="ORF">GCM10023208_03180</name>
</gene>
<feature type="chain" id="PRO_5046493468" evidence="2">
    <location>
        <begin position="19"/>
        <end position="334"/>
    </location>
</feature>
<name>A0ABP9JXS2_9SPHN</name>
<feature type="compositionally biased region" description="Basic and acidic residues" evidence="1">
    <location>
        <begin position="21"/>
        <end position="50"/>
    </location>
</feature>
<organism evidence="3 4">
    <name type="scientific">Erythrobacter westpacificensis</name>
    <dbReference type="NCBI Taxonomy" id="1055231"/>
    <lineage>
        <taxon>Bacteria</taxon>
        <taxon>Pseudomonadati</taxon>
        <taxon>Pseudomonadota</taxon>
        <taxon>Alphaproteobacteria</taxon>
        <taxon>Sphingomonadales</taxon>
        <taxon>Erythrobacteraceae</taxon>
        <taxon>Erythrobacter/Porphyrobacter group</taxon>
        <taxon>Erythrobacter</taxon>
    </lineage>
</organism>
<evidence type="ECO:0000313" key="4">
    <source>
        <dbReference type="Proteomes" id="UP001500518"/>
    </source>
</evidence>
<keyword evidence="4" id="KW-1185">Reference proteome</keyword>
<sequence>MRALLFATAALIGAPAAAQDHSAHEGHDVPAQEDHSSHGEMDHSQHEGMDHSSMNHGEMDHSRMDHGEMDHSQMDHSQMDHGDMKIPEGPPPPRAFEGPAHAAELFFDRERMAAARAYNHVSHGNMTTGTVLAERLEARLSDGHDAYLWDVSAWYGTSVDKVVFKTEGEGELDGGAVEDAEMQLLWGHAIGPFIDLQAGVRLDVEPETTAHLAVGVAGLAPYMIHFDAAAFVSDEGDLTARIEAEHDMKFTQKLILQPRIEAELSAQDIPERGVGAGLSKVEVGARLRYEFLPEFAPYIGVEYEAATGQTADYIRAAGEDPDGVTVLLGLRFWF</sequence>
<dbReference type="RefSeq" id="WP_346031383.1">
    <property type="nucleotide sequence ID" value="NZ_BAABHV010000001.1"/>
</dbReference>
<reference evidence="4" key="1">
    <citation type="journal article" date="2019" name="Int. J. Syst. Evol. Microbiol.">
        <title>The Global Catalogue of Microorganisms (GCM) 10K type strain sequencing project: providing services to taxonomists for standard genome sequencing and annotation.</title>
        <authorList>
            <consortium name="The Broad Institute Genomics Platform"/>
            <consortium name="The Broad Institute Genome Sequencing Center for Infectious Disease"/>
            <person name="Wu L."/>
            <person name="Ma J."/>
        </authorList>
    </citation>
    <scope>NUCLEOTIDE SEQUENCE [LARGE SCALE GENOMIC DNA]</scope>
    <source>
        <strain evidence="4">JCM 18014</strain>
    </source>
</reference>
<comment type="caution">
    <text evidence="3">The sequence shown here is derived from an EMBL/GenBank/DDBJ whole genome shotgun (WGS) entry which is preliminary data.</text>
</comment>
<feature type="region of interest" description="Disordered" evidence="1">
    <location>
        <begin position="17"/>
        <end position="62"/>
    </location>
</feature>
<proteinExistence type="predicted"/>
<evidence type="ECO:0000313" key="3">
    <source>
        <dbReference type="EMBL" id="GAA5047112.1"/>
    </source>
</evidence>
<dbReference type="Proteomes" id="UP001500518">
    <property type="component" value="Unassembled WGS sequence"/>
</dbReference>
<feature type="signal peptide" evidence="2">
    <location>
        <begin position="1"/>
        <end position="18"/>
    </location>
</feature>
<dbReference type="Pfam" id="PF05275">
    <property type="entry name" value="CopB"/>
    <property type="match status" value="1"/>
</dbReference>